<dbReference type="GO" id="GO:0016020">
    <property type="term" value="C:membrane"/>
    <property type="evidence" value="ECO:0007669"/>
    <property type="project" value="InterPro"/>
</dbReference>
<name>A0A803JI74_XENTR</name>
<reference evidence="4" key="2">
    <citation type="submission" date="2021-03" db="UniProtKB">
        <authorList>
            <consortium name="Ensembl"/>
        </authorList>
    </citation>
    <scope>IDENTIFICATION</scope>
</reference>
<feature type="region of interest" description="Disordered" evidence="1">
    <location>
        <begin position="139"/>
        <end position="168"/>
    </location>
</feature>
<dbReference type="Bgee" id="ENSXETG00000036107">
    <property type="expression patterns" value="Expressed in brain and 2 other cell types or tissues"/>
</dbReference>
<proteinExistence type="predicted"/>
<dbReference type="PANTHER" id="PTHR23352:SF3">
    <property type="entry name" value="NEURAL PROLIFERATION DIFFERENTIATION AND CONTROL PROTEIN 1 ISOFORM X1"/>
    <property type="match status" value="1"/>
</dbReference>
<keyword evidence="2" id="KW-0472">Membrane</keyword>
<dbReference type="InParanoid" id="A0A803JI74"/>
<protein>
    <submittedName>
        <fullName evidence="4">Neural proliferation, differentiation and control, 1, gene 2</fullName>
    </submittedName>
</protein>
<dbReference type="Ensembl" id="ENSXETT00000115165">
    <property type="protein sequence ID" value="ENSXETP00000107591"/>
    <property type="gene ID" value="ENSXETG00000036107"/>
</dbReference>
<dbReference type="AlphaFoldDB" id="A0A803JI74"/>
<reference evidence="4" key="1">
    <citation type="journal article" date="2010" name="Science">
        <title>The genome of the Western clawed frog Xenopus tropicalis.</title>
        <authorList>
            <person name="Hellsten U."/>
            <person name="Harland R.M."/>
            <person name="Gilchrist M.J."/>
            <person name="Hendrix D."/>
            <person name="Jurka J."/>
            <person name="Kapitonov V."/>
            <person name="Ovcharenko I."/>
            <person name="Putnam N.H."/>
            <person name="Shu S."/>
            <person name="Taher L."/>
            <person name="Blitz I.L."/>
            <person name="Blumberg B."/>
            <person name="Dichmann D.S."/>
            <person name="Dubchak I."/>
            <person name="Amaya E."/>
            <person name="Detter J.C."/>
            <person name="Fletcher R."/>
            <person name="Gerhard D.S."/>
            <person name="Goodstein D."/>
            <person name="Graves T."/>
            <person name="Grigoriev I.V."/>
            <person name="Grimwood J."/>
            <person name="Kawashima T."/>
            <person name="Lindquist E."/>
            <person name="Lucas S.M."/>
            <person name="Mead P.E."/>
            <person name="Mitros T."/>
            <person name="Ogino H."/>
            <person name="Ohta Y."/>
            <person name="Poliakov A.V."/>
            <person name="Pollet N."/>
            <person name="Robert J."/>
            <person name="Salamov A."/>
            <person name="Sater A.K."/>
            <person name="Schmutz J."/>
            <person name="Terry A."/>
            <person name="Vize P.D."/>
            <person name="Warren W.C."/>
            <person name="Wells D."/>
            <person name="Wills A."/>
            <person name="Wilson R.K."/>
            <person name="Zimmerman L.B."/>
            <person name="Zorn A.M."/>
            <person name="Grainger R."/>
            <person name="Grammer T."/>
            <person name="Khokha M.K."/>
            <person name="Richardson P.M."/>
            <person name="Rokhsar D.S."/>
        </authorList>
    </citation>
    <scope>NUCLEOTIDE SEQUENCE [LARGE SCALE GENOMIC DNA]</scope>
    <source>
        <strain evidence="4">Nigerian</strain>
    </source>
</reference>
<feature type="compositionally biased region" description="Polar residues" evidence="1">
    <location>
        <begin position="139"/>
        <end position="162"/>
    </location>
</feature>
<feature type="chain" id="PRO_5031358808" evidence="3">
    <location>
        <begin position="21"/>
        <end position="303"/>
    </location>
</feature>
<evidence type="ECO:0000256" key="3">
    <source>
        <dbReference type="SAM" id="SignalP"/>
    </source>
</evidence>
<keyword evidence="2" id="KW-1133">Transmembrane helix</keyword>
<keyword evidence="3" id="KW-0732">Signal</keyword>
<evidence type="ECO:0000313" key="4">
    <source>
        <dbReference type="Ensembl" id="ENSXETP00000107591"/>
    </source>
</evidence>
<feature type="region of interest" description="Disordered" evidence="1">
    <location>
        <begin position="245"/>
        <end position="269"/>
    </location>
</feature>
<sequence length="303" mass="33211">MGGQELYIILLLLAVTDSDSVAMDTQYLPLLGYNNLKSKGQMVDGHCPPKITCILKKREMCTPGSYDCGPCRSSYMEAASGKCILKGNRSKFTGPDAIIDFLQNMLNSMNEAGFAAPSTTDNPAAPIFTSSSLQPVFLNNSTATGTRKPTSTTSPASGQNSRVSRRKKSMNQNFSLTLIVICSLTGVSGIVVVALCWYRLQKEVQLAQKTAYATCADRRQHICNRSAGHISHYIQQYQNKKQQLQAQESSRSSLQPYRQLSTDSEPDTDDFTIYECPGLAPFTKYLMLCFSSAVSPFNSSPRG</sequence>
<organism evidence="4">
    <name type="scientific">Xenopus tropicalis</name>
    <name type="common">Western clawed frog</name>
    <name type="synonym">Silurana tropicalis</name>
    <dbReference type="NCBI Taxonomy" id="8364"/>
    <lineage>
        <taxon>Eukaryota</taxon>
        <taxon>Metazoa</taxon>
        <taxon>Chordata</taxon>
        <taxon>Craniata</taxon>
        <taxon>Vertebrata</taxon>
        <taxon>Euteleostomi</taxon>
        <taxon>Amphibia</taxon>
        <taxon>Batrachia</taxon>
        <taxon>Anura</taxon>
        <taxon>Pipoidea</taxon>
        <taxon>Pipidae</taxon>
        <taxon>Xenopodinae</taxon>
        <taxon>Xenopus</taxon>
        <taxon>Silurana</taxon>
    </lineage>
</organism>
<accession>A0A803JI74</accession>
<dbReference type="InterPro" id="IPR009635">
    <property type="entry name" value="NPDC1"/>
</dbReference>
<gene>
    <name evidence="4" type="primary">npdc1.2</name>
</gene>
<evidence type="ECO:0000256" key="2">
    <source>
        <dbReference type="SAM" id="Phobius"/>
    </source>
</evidence>
<dbReference type="Pfam" id="PF06809">
    <property type="entry name" value="NPDC1"/>
    <property type="match status" value="2"/>
</dbReference>
<dbReference type="PANTHER" id="PTHR23352">
    <property type="entry name" value="NEURAL PROLIFERATION DIFFERENTIATION AND CONTROL PROTEIN-1 NPDC-1 PROTEIN"/>
    <property type="match status" value="1"/>
</dbReference>
<keyword evidence="2" id="KW-0812">Transmembrane</keyword>
<feature type="compositionally biased region" description="Polar residues" evidence="1">
    <location>
        <begin position="248"/>
        <end position="263"/>
    </location>
</feature>
<feature type="signal peptide" evidence="3">
    <location>
        <begin position="1"/>
        <end position="20"/>
    </location>
</feature>
<evidence type="ECO:0000256" key="1">
    <source>
        <dbReference type="SAM" id="MobiDB-lite"/>
    </source>
</evidence>
<feature type="transmembrane region" description="Helical" evidence="2">
    <location>
        <begin position="174"/>
        <end position="200"/>
    </location>
</feature>